<feature type="region of interest" description="Disordered" evidence="1">
    <location>
        <begin position="137"/>
        <end position="165"/>
    </location>
</feature>
<dbReference type="InterPro" id="IPR046676">
    <property type="entry name" value="DUF6546"/>
</dbReference>
<protein>
    <recommendedName>
        <fullName evidence="2">DUF6546 domain-containing protein</fullName>
    </recommendedName>
</protein>
<keyword evidence="4" id="KW-1185">Reference proteome</keyword>
<dbReference type="AlphaFoldDB" id="A0AAJ0BSY3"/>
<dbReference type="EMBL" id="MU839024">
    <property type="protein sequence ID" value="KAK1763865.1"/>
    <property type="molecule type" value="Genomic_DNA"/>
</dbReference>
<evidence type="ECO:0000313" key="3">
    <source>
        <dbReference type="EMBL" id="KAK1763865.1"/>
    </source>
</evidence>
<gene>
    <name evidence="3" type="ORF">QBC33DRAFT_212727</name>
</gene>
<feature type="compositionally biased region" description="Basic and acidic residues" evidence="1">
    <location>
        <begin position="143"/>
        <end position="157"/>
    </location>
</feature>
<comment type="caution">
    <text evidence="3">The sequence shown here is derived from an EMBL/GenBank/DDBJ whole genome shotgun (WGS) entry which is preliminary data.</text>
</comment>
<name>A0AAJ0BSY3_9PEZI</name>
<dbReference type="RefSeq" id="XP_060280078.1">
    <property type="nucleotide sequence ID" value="XM_060422684.1"/>
</dbReference>
<evidence type="ECO:0000259" key="2">
    <source>
        <dbReference type="Pfam" id="PF20183"/>
    </source>
</evidence>
<dbReference type="GeneID" id="85305871"/>
<dbReference type="Proteomes" id="UP001244011">
    <property type="component" value="Unassembled WGS sequence"/>
</dbReference>
<sequence length="165" mass="18484">MRELHVSPSRAAPDGRWLLDRDDVIARDLDRNPPVESPFEVLDMSAPDAPALEDRPWKTFRVRASTEATHDLLLSAAQAAKRMPELKTCHVGVTCGPGGFLMDYSAMTSSLGFKVDHGWELEAEMEEAWRGAFRKHRGSGSELDVRVEARPPSKPDRSIPYYSSY</sequence>
<dbReference type="Pfam" id="PF20183">
    <property type="entry name" value="DUF6546"/>
    <property type="match status" value="1"/>
</dbReference>
<accession>A0AAJ0BSY3</accession>
<feature type="domain" description="DUF6546" evidence="2">
    <location>
        <begin position="63"/>
        <end position="149"/>
    </location>
</feature>
<evidence type="ECO:0000313" key="4">
    <source>
        <dbReference type="Proteomes" id="UP001244011"/>
    </source>
</evidence>
<evidence type="ECO:0000256" key="1">
    <source>
        <dbReference type="SAM" id="MobiDB-lite"/>
    </source>
</evidence>
<proteinExistence type="predicted"/>
<reference evidence="3" key="1">
    <citation type="submission" date="2023-06" db="EMBL/GenBank/DDBJ databases">
        <title>Genome-scale phylogeny and comparative genomics of the fungal order Sordariales.</title>
        <authorList>
            <consortium name="Lawrence Berkeley National Laboratory"/>
            <person name="Hensen N."/>
            <person name="Bonometti L."/>
            <person name="Westerberg I."/>
            <person name="Brannstrom I.O."/>
            <person name="Guillou S."/>
            <person name="Cros-Aarteil S."/>
            <person name="Calhoun S."/>
            <person name="Haridas S."/>
            <person name="Kuo A."/>
            <person name="Mondo S."/>
            <person name="Pangilinan J."/>
            <person name="Riley R."/>
            <person name="Labutti K."/>
            <person name="Andreopoulos B."/>
            <person name="Lipzen A."/>
            <person name="Chen C."/>
            <person name="Yanf M."/>
            <person name="Daum C."/>
            <person name="Ng V."/>
            <person name="Clum A."/>
            <person name="Steindorff A."/>
            <person name="Ohm R."/>
            <person name="Martin F."/>
            <person name="Silar P."/>
            <person name="Natvig D."/>
            <person name="Lalanne C."/>
            <person name="Gautier V."/>
            <person name="Ament-Velasquez S.L."/>
            <person name="Kruys A."/>
            <person name="Hutchinson M.I."/>
            <person name="Powell A.J."/>
            <person name="Barry K."/>
            <person name="Miller A.N."/>
            <person name="Grigoriev I.V."/>
            <person name="Debuchy R."/>
            <person name="Gladieux P."/>
            <person name="Thoren M.H."/>
            <person name="Johannesson H."/>
        </authorList>
    </citation>
    <scope>NUCLEOTIDE SEQUENCE</scope>
    <source>
        <strain evidence="3">8032-3</strain>
    </source>
</reference>
<organism evidence="3 4">
    <name type="scientific">Phialemonium atrogriseum</name>
    <dbReference type="NCBI Taxonomy" id="1093897"/>
    <lineage>
        <taxon>Eukaryota</taxon>
        <taxon>Fungi</taxon>
        <taxon>Dikarya</taxon>
        <taxon>Ascomycota</taxon>
        <taxon>Pezizomycotina</taxon>
        <taxon>Sordariomycetes</taxon>
        <taxon>Sordariomycetidae</taxon>
        <taxon>Cephalothecales</taxon>
        <taxon>Cephalothecaceae</taxon>
        <taxon>Phialemonium</taxon>
    </lineage>
</organism>